<sequence length="332" mass="35599">MSELIIEVAPPEPGGPAAGEPARGSLARLKARAKRFRAALVAAWQEPEHEPMAPPRLAAREDLPPPEMAAEAEAQGGLFMARADWADRLWDAGFCGPGGAQEVLRLSSLLPLSPATTLLIAGQDSGGAAAAIAAQRGCWIAFHQHDALTAQFMTSRLSGFGKRIAVQPWDPARPGFRANFHHHALGLEPLLSNARPEAFCQAMGHALKSGGQFVLVEVVQAVAGAPDPAFERWLALEGREQPPPPRPQLEAALQKAGFQIHVAEDASQRHCAGIVEGFARLVTGLRANRPKGAESVNALLAESEAWLLRHRLLASGRLALLRWHASRRTSVR</sequence>
<gene>
    <name evidence="2" type="ORF">JYK14_28330</name>
</gene>
<comment type="caution">
    <text evidence="2">The sequence shown here is derived from an EMBL/GenBank/DDBJ whole genome shotgun (WGS) entry which is preliminary data.</text>
</comment>
<evidence type="ECO:0008006" key="4">
    <source>
        <dbReference type="Google" id="ProtNLM"/>
    </source>
</evidence>
<organism evidence="2 3">
    <name type="scientific">Siccirubricoccus soli</name>
    <dbReference type="NCBI Taxonomy" id="2899147"/>
    <lineage>
        <taxon>Bacteria</taxon>
        <taxon>Pseudomonadati</taxon>
        <taxon>Pseudomonadota</taxon>
        <taxon>Alphaproteobacteria</taxon>
        <taxon>Acetobacterales</taxon>
        <taxon>Roseomonadaceae</taxon>
        <taxon>Siccirubricoccus</taxon>
    </lineage>
</organism>
<reference evidence="2 3" key="1">
    <citation type="submission" date="2021-12" db="EMBL/GenBank/DDBJ databases">
        <title>Siccirubricoccus leaddurans sp. nov., a high concentration Zn2+ tolerance bacterium.</title>
        <authorList>
            <person name="Cao Y."/>
        </authorList>
    </citation>
    <scope>NUCLEOTIDE SEQUENCE [LARGE SCALE GENOMIC DNA]</scope>
    <source>
        <strain evidence="2 3">KC 17139</strain>
    </source>
</reference>
<dbReference type="EMBL" id="JAFIRR010000285">
    <property type="protein sequence ID" value="MCO6420032.1"/>
    <property type="molecule type" value="Genomic_DNA"/>
</dbReference>
<dbReference type="Proteomes" id="UP001523392">
    <property type="component" value="Unassembled WGS sequence"/>
</dbReference>
<accession>A0ABT1DEJ1</accession>
<feature type="region of interest" description="Disordered" evidence="1">
    <location>
        <begin position="1"/>
        <end position="22"/>
    </location>
</feature>
<keyword evidence="3" id="KW-1185">Reference proteome</keyword>
<dbReference type="Gene3D" id="3.40.50.150">
    <property type="entry name" value="Vaccinia Virus protein VP39"/>
    <property type="match status" value="1"/>
</dbReference>
<evidence type="ECO:0000313" key="2">
    <source>
        <dbReference type="EMBL" id="MCO6420032.1"/>
    </source>
</evidence>
<evidence type="ECO:0000313" key="3">
    <source>
        <dbReference type="Proteomes" id="UP001523392"/>
    </source>
</evidence>
<dbReference type="RefSeq" id="WP_252956697.1">
    <property type="nucleotide sequence ID" value="NZ_JAFIRR010000285.1"/>
</dbReference>
<proteinExistence type="predicted"/>
<evidence type="ECO:0000256" key="1">
    <source>
        <dbReference type="SAM" id="MobiDB-lite"/>
    </source>
</evidence>
<dbReference type="InterPro" id="IPR029063">
    <property type="entry name" value="SAM-dependent_MTases_sf"/>
</dbReference>
<name>A0ABT1DEJ1_9PROT</name>
<dbReference type="SUPFAM" id="SSF53335">
    <property type="entry name" value="S-adenosyl-L-methionine-dependent methyltransferases"/>
    <property type="match status" value="1"/>
</dbReference>
<protein>
    <recommendedName>
        <fullName evidence="4">Class I SAM-dependent methyltransferase</fullName>
    </recommendedName>
</protein>